<keyword evidence="1" id="KW-0175">Coiled coil</keyword>
<feature type="region of interest" description="Disordered" evidence="2">
    <location>
        <begin position="665"/>
        <end position="809"/>
    </location>
</feature>
<feature type="compositionally biased region" description="Low complexity" evidence="2">
    <location>
        <begin position="761"/>
        <end position="772"/>
    </location>
</feature>
<dbReference type="SUPFAM" id="SSF48371">
    <property type="entry name" value="ARM repeat"/>
    <property type="match status" value="1"/>
</dbReference>
<accession>A0AAV5RSS7</accession>
<dbReference type="Gene3D" id="3.30.200.20">
    <property type="entry name" value="Phosphorylase Kinase, domain 1"/>
    <property type="match status" value="1"/>
</dbReference>
<protein>
    <submittedName>
        <fullName evidence="4">Scy1 protein</fullName>
    </submittedName>
</protein>
<dbReference type="AlphaFoldDB" id="A0AAV5RSS7"/>
<feature type="compositionally biased region" description="Polar residues" evidence="2">
    <location>
        <begin position="773"/>
        <end position="809"/>
    </location>
</feature>
<comment type="caution">
    <text evidence="4">The sequence shown here is derived from an EMBL/GenBank/DDBJ whole genome shotgun (WGS) entry which is preliminary data.</text>
</comment>
<dbReference type="Gene3D" id="1.25.10.10">
    <property type="entry name" value="Leucine-rich Repeat Variant"/>
    <property type="match status" value="1"/>
</dbReference>
<dbReference type="GO" id="GO:0004672">
    <property type="term" value="F:protein kinase activity"/>
    <property type="evidence" value="ECO:0007669"/>
    <property type="project" value="InterPro"/>
</dbReference>
<dbReference type="InterPro" id="IPR000719">
    <property type="entry name" value="Prot_kinase_dom"/>
</dbReference>
<feature type="compositionally biased region" description="Polar residues" evidence="2">
    <location>
        <begin position="697"/>
        <end position="711"/>
    </location>
</feature>
<dbReference type="Pfam" id="PF00069">
    <property type="entry name" value="Pkinase"/>
    <property type="match status" value="1"/>
</dbReference>
<evidence type="ECO:0000313" key="4">
    <source>
        <dbReference type="EMBL" id="GMM54510.1"/>
    </source>
</evidence>
<gene>
    <name evidence="4" type="ORF">DAKH74_011260</name>
</gene>
<feature type="compositionally biased region" description="Polar residues" evidence="2">
    <location>
        <begin position="673"/>
        <end position="684"/>
    </location>
</feature>
<organism evidence="4 5">
    <name type="scientific">Maudiozyma humilis</name>
    <name type="common">Sour dough yeast</name>
    <name type="synonym">Kazachstania humilis</name>
    <dbReference type="NCBI Taxonomy" id="51915"/>
    <lineage>
        <taxon>Eukaryota</taxon>
        <taxon>Fungi</taxon>
        <taxon>Dikarya</taxon>
        <taxon>Ascomycota</taxon>
        <taxon>Saccharomycotina</taxon>
        <taxon>Saccharomycetes</taxon>
        <taxon>Saccharomycetales</taxon>
        <taxon>Saccharomycetaceae</taxon>
        <taxon>Maudiozyma</taxon>
    </lineage>
</organism>
<name>A0AAV5RSS7_MAUHU</name>
<dbReference type="SMART" id="SM00220">
    <property type="entry name" value="S_TKc"/>
    <property type="match status" value="1"/>
</dbReference>
<feature type="compositionally biased region" description="Low complexity" evidence="2">
    <location>
        <begin position="737"/>
        <end position="750"/>
    </location>
</feature>
<feature type="coiled-coil region" evidence="1">
    <location>
        <begin position="262"/>
        <end position="289"/>
    </location>
</feature>
<evidence type="ECO:0000256" key="2">
    <source>
        <dbReference type="SAM" id="MobiDB-lite"/>
    </source>
</evidence>
<proteinExistence type="predicted"/>
<feature type="domain" description="Protein kinase" evidence="3">
    <location>
        <begin position="1"/>
        <end position="327"/>
    </location>
</feature>
<dbReference type="PROSITE" id="PS50011">
    <property type="entry name" value="PROTEIN_KINASE_DOM"/>
    <property type="match status" value="1"/>
</dbReference>
<sequence length="809" mass="90753">MMGFWGSKSGISSKYSFSSSPTFVAEPWSIYTGRPKSSSSNPNPGKVSVFIFDKKQFESYLMRYNIIKSRSSSHDKKLLQEGYDVLRNQVNNLAKLKHPNILTLVEPLEEHSKNFMFVTEFVTGSLGSIFSSDDNDEQDFLKGYIKDDIVIQRGILQVVNALDFIHNRASSVHLNIEPNSVLINENSDWKVSGLGHLFKLPEGTSTADYYLPQYDPRTPRFMSLNLDYTAPELVFENTISCKNDYFSLGLLINFLYNGKNVVLKTENSASQYKDEYKKLERKISSMSWENVFGKLPQKLKPCMASLMNRDIYSRYNNITEFADSEFFHDPLIKVLNYLDGLPTKSNEEKIVYLNGLVELLPQFPNTILQKKFLPVLLELMNLLCSEKPVDSQCVDKNLEIILKIGATLSQLSFSEKIVPILSDKINFKILMENATKGLVANLSILQEKVKPSDFLELIMNPLLTYTLDDNTRENAISIQESVLAQIDLLLVSYDFSSTKNFLLPLLGKLFVKTTSLTIKVACVECFRVMVSKKAIDKFICKDDVLPLFKTMKTRDARILMKSLSLFEAVPEIVTDEDTLVEQLLPLLWSFSMASTLGKSDYRRFVNVINKLSADLQTKHIAKLTDAPPIGSMETAQGFSKIIQENEVKKPEDPDTLASKSVSAPVMNPVRKPNMTSRIPSQTVDNYALPMRRRMAPQKTQPSTNHTTNSIGISKPPETKKPQAPYKDDDDDDDEWDSFVSSSPSVAPSKPVEVHQPSVMQPTGTLGATLTPTMNTHSLPPGFSVSTLTPSKKSSSATGSFNNSESGSLI</sequence>
<dbReference type="InterPro" id="IPR011989">
    <property type="entry name" value="ARM-like"/>
</dbReference>
<dbReference type="InterPro" id="IPR011009">
    <property type="entry name" value="Kinase-like_dom_sf"/>
</dbReference>
<evidence type="ECO:0000313" key="5">
    <source>
        <dbReference type="Proteomes" id="UP001377567"/>
    </source>
</evidence>
<keyword evidence="5" id="KW-1185">Reference proteome</keyword>
<evidence type="ECO:0000256" key="1">
    <source>
        <dbReference type="SAM" id="Coils"/>
    </source>
</evidence>
<dbReference type="Proteomes" id="UP001377567">
    <property type="component" value="Unassembled WGS sequence"/>
</dbReference>
<dbReference type="PANTHER" id="PTHR12984">
    <property type="entry name" value="SCY1-RELATED S/T PROTEIN KINASE-LIKE"/>
    <property type="match status" value="1"/>
</dbReference>
<dbReference type="InterPro" id="IPR016024">
    <property type="entry name" value="ARM-type_fold"/>
</dbReference>
<evidence type="ECO:0000259" key="3">
    <source>
        <dbReference type="PROSITE" id="PS50011"/>
    </source>
</evidence>
<dbReference type="SUPFAM" id="SSF56112">
    <property type="entry name" value="Protein kinase-like (PK-like)"/>
    <property type="match status" value="1"/>
</dbReference>
<feature type="compositionally biased region" description="Acidic residues" evidence="2">
    <location>
        <begin position="727"/>
        <end position="736"/>
    </location>
</feature>
<dbReference type="InterPro" id="IPR051177">
    <property type="entry name" value="CIK-Related_Protein"/>
</dbReference>
<dbReference type="PANTHER" id="PTHR12984:SF6">
    <property type="entry name" value="SCY1-LIKE PROTEIN 2"/>
    <property type="match status" value="1"/>
</dbReference>
<dbReference type="GO" id="GO:0005524">
    <property type="term" value="F:ATP binding"/>
    <property type="evidence" value="ECO:0007669"/>
    <property type="project" value="InterPro"/>
</dbReference>
<reference evidence="4 5" key="1">
    <citation type="journal article" date="2023" name="Elife">
        <title>Identification of key yeast species and microbe-microbe interactions impacting larval growth of Drosophila in the wild.</title>
        <authorList>
            <person name="Mure A."/>
            <person name="Sugiura Y."/>
            <person name="Maeda R."/>
            <person name="Honda K."/>
            <person name="Sakurai N."/>
            <person name="Takahashi Y."/>
            <person name="Watada M."/>
            <person name="Katoh T."/>
            <person name="Gotoh A."/>
            <person name="Gotoh Y."/>
            <person name="Taniguchi I."/>
            <person name="Nakamura K."/>
            <person name="Hayashi T."/>
            <person name="Katayama T."/>
            <person name="Uemura T."/>
            <person name="Hattori Y."/>
        </authorList>
    </citation>
    <scope>NUCLEOTIDE SEQUENCE [LARGE SCALE GENOMIC DNA]</scope>
    <source>
        <strain evidence="4 5">KH-74</strain>
    </source>
</reference>
<dbReference type="EMBL" id="BTGD01000003">
    <property type="protein sequence ID" value="GMM54510.1"/>
    <property type="molecule type" value="Genomic_DNA"/>
</dbReference>
<dbReference type="CDD" id="cd14011">
    <property type="entry name" value="PK_SCY1_like"/>
    <property type="match status" value="1"/>
</dbReference>
<dbReference type="Gene3D" id="1.10.510.10">
    <property type="entry name" value="Transferase(Phosphotransferase) domain 1"/>
    <property type="match status" value="1"/>
</dbReference>